<reference evidence="3 4" key="1">
    <citation type="journal article" date="2018" name="Nat. Ecol. Evol.">
        <title>Pezizomycetes genomes reveal the molecular basis of ectomycorrhizal truffle lifestyle.</title>
        <authorList>
            <person name="Murat C."/>
            <person name="Payen T."/>
            <person name="Noel B."/>
            <person name="Kuo A."/>
            <person name="Morin E."/>
            <person name="Chen J."/>
            <person name="Kohler A."/>
            <person name="Krizsan K."/>
            <person name="Balestrini R."/>
            <person name="Da Silva C."/>
            <person name="Montanini B."/>
            <person name="Hainaut M."/>
            <person name="Levati E."/>
            <person name="Barry K.W."/>
            <person name="Belfiori B."/>
            <person name="Cichocki N."/>
            <person name="Clum A."/>
            <person name="Dockter R.B."/>
            <person name="Fauchery L."/>
            <person name="Guy J."/>
            <person name="Iotti M."/>
            <person name="Le Tacon F."/>
            <person name="Lindquist E.A."/>
            <person name="Lipzen A."/>
            <person name="Malagnac F."/>
            <person name="Mello A."/>
            <person name="Molinier V."/>
            <person name="Miyauchi S."/>
            <person name="Poulain J."/>
            <person name="Riccioni C."/>
            <person name="Rubini A."/>
            <person name="Sitrit Y."/>
            <person name="Splivallo R."/>
            <person name="Traeger S."/>
            <person name="Wang M."/>
            <person name="Zifcakova L."/>
            <person name="Wipf D."/>
            <person name="Zambonelli A."/>
            <person name="Paolocci F."/>
            <person name="Nowrousian M."/>
            <person name="Ottonello S."/>
            <person name="Baldrian P."/>
            <person name="Spatafora J.W."/>
            <person name="Henrissat B."/>
            <person name="Nagy L.G."/>
            <person name="Aury J.M."/>
            <person name="Wincker P."/>
            <person name="Grigoriev I.V."/>
            <person name="Bonfante P."/>
            <person name="Martin F.M."/>
        </authorList>
    </citation>
    <scope>NUCLEOTIDE SEQUENCE [LARGE SCALE GENOMIC DNA]</scope>
    <source>
        <strain evidence="3 4">RN42</strain>
    </source>
</reference>
<proteinExistence type="predicted"/>
<sequence>MVQLTKLTTSVAFLTLLTLSLAAPAPAPAPQTPSQPPLEELHSLLDPQSTRSSDDVDLPHHKEHARARNALSGILQDSEGPGRRHRLRNLLRRIGDLERSSWGDATLEALGRLVGPPAIIVDPYGAPERHRHWEYLERHHPEAHLQDMDILSIEEARLEDMDILSLEEALAEGPAPQGRHAFEEERPLLLGSEMSRLPRRRPWKIEHRLLAPFRVPEVEKEEGYEQLEESEMEPVLDAEDDGSREPLILDLGGNAHQQERSPSRRHGQGGQRAFFLGG</sequence>
<evidence type="ECO:0000256" key="1">
    <source>
        <dbReference type="SAM" id="MobiDB-lite"/>
    </source>
</evidence>
<accession>A0A3N4HR49</accession>
<dbReference type="Proteomes" id="UP000275078">
    <property type="component" value="Unassembled WGS sequence"/>
</dbReference>
<keyword evidence="2" id="KW-0732">Signal</keyword>
<feature type="compositionally biased region" description="Acidic residues" evidence="1">
    <location>
        <begin position="224"/>
        <end position="242"/>
    </location>
</feature>
<dbReference type="AlphaFoldDB" id="A0A3N4HR49"/>
<organism evidence="3 4">
    <name type="scientific">Ascobolus immersus RN42</name>
    <dbReference type="NCBI Taxonomy" id="1160509"/>
    <lineage>
        <taxon>Eukaryota</taxon>
        <taxon>Fungi</taxon>
        <taxon>Dikarya</taxon>
        <taxon>Ascomycota</taxon>
        <taxon>Pezizomycotina</taxon>
        <taxon>Pezizomycetes</taxon>
        <taxon>Pezizales</taxon>
        <taxon>Ascobolaceae</taxon>
        <taxon>Ascobolus</taxon>
    </lineage>
</organism>
<protein>
    <submittedName>
        <fullName evidence="3">Uncharacterized protein</fullName>
    </submittedName>
</protein>
<name>A0A3N4HR49_ASCIM</name>
<evidence type="ECO:0000313" key="3">
    <source>
        <dbReference type="EMBL" id="RPA76312.1"/>
    </source>
</evidence>
<feature type="chain" id="PRO_5018280842" evidence="2">
    <location>
        <begin position="23"/>
        <end position="278"/>
    </location>
</feature>
<evidence type="ECO:0000256" key="2">
    <source>
        <dbReference type="SAM" id="SignalP"/>
    </source>
</evidence>
<keyword evidence="4" id="KW-1185">Reference proteome</keyword>
<feature type="region of interest" description="Disordered" evidence="1">
    <location>
        <begin position="219"/>
        <end position="278"/>
    </location>
</feature>
<gene>
    <name evidence="3" type="ORF">BJ508DRAFT_311226</name>
</gene>
<feature type="signal peptide" evidence="2">
    <location>
        <begin position="1"/>
        <end position="22"/>
    </location>
</feature>
<evidence type="ECO:0000313" key="4">
    <source>
        <dbReference type="Proteomes" id="UP000275078"/>
    </source>
</evidence>
<dbReference type="EMBL" id="ML119747">
    <property type="protein sequence ID" value="RPA76312.1"/>
    <property type="molecule type" value="Genomic_DNA"/>
</dbReference>